<evidence type="ECO:0000313" key="2">
    <source>
        <dbReference type="Proteomes" id="UP000694255"/>
    </source>
</evidence>
<keyword evidence="2" id="KW-1185">Reference proteome</keyword>
<evidence type="ECO:0000313" key="1">
    <source>
        <dbReference type="EMBL" id="KAG7665959.1"/>
    </source>
</evidence>
<dbReference type="Pfam" id="PF13419">
    <property type="entry name" value="HAD_2"/>
    <property type="match status" value="1"/>
</dbReference>
<dbReference type="FunFam" id="1.10.150.240:FF:000001">
    <property type="entry name" value="Haloacid dehalogenase-like hydrolase domain"/>
    <property type="match status" value="1"/>
</dbReference>
<dbReference type="GeneID" id="73467383"/>
<comment type="caution">
    <text evidence="1">The sequence shown here is derived from an EMBL/GenBank/DDBJ whole genome shotgun (WGS) entry which is preliminary data.</text>
</comment>
<dbReference type="InterPro" id="IPR041492">
    <property type="entry name" value="HAD_2"/>
</dbReference>
<reference evidence="1 2" key="1">
    <citation type="journal article" date="2021" name="DNA Res.">
        <title>Genome analysis of Candida subhashii reveals its hybrid nature and dual mitochondrial genome conformations.</title>
        <authorList>
            <person name="Mixao V."/>
            <person name="Hegedusova E."/>
            <person name="Saus E."/>
            <person name="Pryszcz L.P."/>
            <person name="Cillingova A."/>
            <person name="Nosek J."/>
            <person name="Gabaldon T."/>
        </authorList>
    </citation>
    <scope>NUCLEOTIDE SEQUENCE [LARGE SCALE GENOMIC DNA]</scope>
    <source>
        <strain evidence="1 2">CBS 10753</strain>
    </source>
</reference>
<dbReference type="AlphaFoldDB" id="A0A8J5V5E4"/>
<dbReference type="OrthoDB" id="40579at2759"/>
<dbReference type="RefSeq" id="XP_049266191.1">
    <property type="nucleotide sequence ID" value="XM_049409950.1"/>
</dbReference>
<gene>
    <name evidence="1" type="ORF">J8A68_000582</name>
</gene>
<sequence length="229" mass="25773">MDGTILNTEDLYTEAATQLLALYGKGPLTWDIKIKLQGRPGPEATKIMIQEYDLTITPEEFIEQSMKIQANLWHHSKFLPGALELLEYLYSNNIPMALGTSSNTTNFDRKTHHLKHGFKYFDKHIVTGDDKRIPPGKGKPNPDIWFACLNSINIDRLASGLDEIQIEECLIFEDGIPGVVSGIAANAHVIWIPDIKALEVLKGKEHEIIGNNGEIITSLINFQKEKYFL</sequence>
<proteinExistence type="predicted"/>
<protein>
    <submittedName>
        <fullName evidence="1">Uncharacterized protein</fullName>
    </submittedName>
</protein>
<dbReference type="PANTHER" id="PTHR18901">
    <property type="entry name" value="2-DEOXYGLUCOSE-6-PHOSPHATE PHOSPHATASE 2"/>
    <property type="match status" value="1"/>
</dbReference>
<dbReference type="Proteomes" id="UP000694255">
    <property type="component" value="Unassembled WGS sequence"/>
</dbReference>
<dbReference type="EMBL" id="JAGSYN010000045">
    <property type="protein sequence ID" value="KAG7665959.1"/>
    <property type="molecule type" value="Genomic_DNA"/>
</dbReference>
<dbReference type="PANTHER" id="PTHR18901:SF38">
    <property type="entry name" value="PSEUDOURIDINE-5'-PHOSPHATASE"/>
    <property type="match status" value="1"/>
</dbReference>
<name>A0A8J5V5E4_9ASCO</name>
<accession>A0A8J5V5E4</accession>
<dbReference type="GO" id="GO:0016791">
    <property type="term" value="F:phosphatase activity"/>
    <property type="evidence" value="ECO:0007669"/>
    <property type="project" value="TreeGrafter"/>
</dbReference>
<organism evidence="1 2">
    <name type="scientific">[Candida] subhashii</name>
    <dbReference type="NCBI Taxonomy" id="561895"/>
    <lineage>
        <taxon>Eukaryota</taxon>
        <taxon>Fungi</taxon>
        <taxon>Dikarya</taxon>
        <taxon>Ascomycota</taxon>
        <taxon>Saccharomycotina</taxon>
        <taxon>Pichiomycetes</taxon>
        <taxon>Debaryomycetaceae</taxon>
        <taxon>Spathaspora</taxon>
    </lineage>
</organism>